<feature type="transmembrane region" description="Helical" evidence="2">
    <location>
        <begin position="461"/>
        <end position="479"/>
    </location>
</feature>
<feature type="compositionally biased region" description="Low complexity" evidence="1">
    <location>
        <begin position="177"/>
        <end position="193"/>
    </location>
</feature>
<dbReference type="Pfam" id="PF13699">
    <property type="entry name" value="eCIS_core"/>
    <property type="match status" value="1"/>
</dbReference>
<feature type="region of interest" description="Disordered" evidence="1">
    <location>
        <begin position="174"/>
        <end position="196"/>
    </location>
</feature>
<dbReference type="InterPro" id="IPR025295">
    <property type="entry name" value="eCIS_core_dom"/>
</dbReference>
<dbReference type="Proteomes" id="UP001139971">
    <property type="component" value="Unassembled WGS sequence"/>
</dbReference>
<evidence type="ECO:0000313" key="4">
    <source>
        <dbReference type="EMBL" id="MDC8016073.1"/>
    </source>
</evidence>
<feature type="transmembrane region" description="Helical" evidence="2">
    <location>
        <begin position="486"/>
        <end position="506"/>
    </location>
</feature>
<name>A0A9X3YSA8_9GAMM</name>
<protein>
    <submittedName>
        <fullName evidence="4">DUF4157 domain-containing protein</fullName>
    </submittedName>
</protein>
<evidence type="ECO:0000313" key="5">
    <source>
        <dbReference type="Proteomes" id="UP001139971"/>
    </source>
</evidence>
<feature type="domain" description="eCIS core" evidence="3">
    <location>
        <begin position="69"/>
        <end position="146"/>
    </location>
</feature>
<evidence type="ECO:0000256" key="2">
    <source>
        <dbReference type="SAM" id="Phobius"/>
    </source>
</evidence>
<dbReference type="EMBL" id="JAOVZO020000023">
    <property type="protein sequence ID" value="MDC8016073.1"/>
    <property type="molecule type" value="Genomic_DNA"/>
</dbReference>
<reference evidence="4" key="1">
    <citation type="submission" date="2023-02" db="EMBL/GenBank/DDBJ databases">
        <title>Tahibacter soli sp. nov. isolated from soil.</title>
        <authorList>
            <person name="Baek J.H."/>
            <person name="Lee J.K."/>
            <person name="Choi D.G."/>
            <person name="Jeon C.O."/>
        </authorList>
    </citation>
    <scope>NUCLEOTIDE SEQUENCE</scope>
    <source>
        <strain evidence="4">BL</strain>
    </source>
</reference>
<comment type="caution">
    <text evidence="4">The sequence shown here is derived from an EMBL/GenBank/DDBJ whole genome shotgun (WGS) entry which is preliminary data.</text>
</comment>
<organism evidence="4 5">
    <name type="scientific">Tahibacter soli</name>
    <dbReference type="NCBI Taxonomy" id="2983605"/>
    <lineage>
        <taxon>Bacteria</taxon>
        <taxon>Pseudomonadati</taxon>
        <taxon>Pseudomonadota</taxon>
        <taxon>Gammaproteobacteria</taxon>
        <taxon>Lysobacterales</taxon>
        <taxon>Rhodanobacteraceae</taxon>
        <taxon>Tahibacter</taxon>
    </lineage>
</organism>
<keyword evidence="2" id="KW-0472">Membrane</keyword>
<proteinExistence type="predicted"/>
<keyword evidence="2" id="KW-0812">Transmembrane</keyword>
<keyword evidence="5" id="KW-1185">Reference proteome</keyword>
<dbReference type="SUPFAM" id="SSF55486">
    <property type="entry name" value="Metalloproteases ('zincins'), catalytic domain"/>
    <property type="match status" value="1"/>
</dbReference>
<accession>A0A9X3YSA8</accession>
<evidence type="ECO:0000259" key="3">
    <source>
        <dbReference type="Pfam" id="PF13699"/>
    </source>
</evidence>
<dbReference type="RefSeq" id="WP_263542639.1">
    <property type="nucleotide sequence ID" value="NZ_JAOVZO020000023.1"/>
</dbReference>
<evidence type="ECO:0000256" key="1">
    <source>
        <dbReference type="SAM" id="MobiDB-lite"/>
    </source>
</evidence>
<keyword evidence="2" id="KW-1133">Transmembrane helix</keyword>
<sequence>MSASTLARGKAGAVEAAHPVVLRRRCACAGRGECSGCAKRPATLRRRAAGTAGLAPASVFDTLAAPGRPLDTATRGFMQQRIGRDFSGVRVHTDANAAASAHAVGAQAYTVGSNIVFGAGRYAPGTRDGTRLLAHELAHVAQQGAGPMPARGRLRIGDPGDAAEHEADRIADSVLGASPRAAAPTPRAPVLARQPLNIPPNPYTEEATEKPFEVPPNPYAEGVPPPAEHALGDVAYGSSGRFAATVLRHDAFASKGARPCKLIATMRIKFVQTDPAAWPAGRFAAWLTEASRVIAERWSLRYLLAADGECDSAEPCRRSMVFVRMQPVESGQHHIVNVRYDKPGGTRSDALNWHEPDVRRRGDDMREAQTTANHEFGHLLGLPHVAGNSPECRDARADDPTNPEPRICYGRGREERAGVMGAGDIVRVADYAPFVGPMRLATGCAWRVEGSDSEVSGSSGLVAGLILGGLAGGVGGAVLGSLLGPAGAVIGGLIGAGIGALIGGAIGDAVD</sequence>
<gene>
    <name evidence="4" type="ORF">OD750_026405</name>
</gene>
<dbReference type="AlphaFoldDB" id="A0A9X3YSA8"/>